<feature type="transmembrane region" description="Helical" evidence="1">
    <location>
        <begin position="221"/>
        <end position="241"/>
    </location>
</feature>
<protein>
    <submittedName>
        <fullName evidence="2">Uncharacterized protein</fullName>
    </submittedName>
</protein>
<sequence>MSNTVSSHLALQYGNDVFLPAGIALTTPLVLLAIREYRREKPALALLIPIALMSVFADSGARFLTGLRMVPAEEHPVLYQAFGYPTPAWTLALYTSYFAYLAYLGHQSISERWPRKKFWLVMAFLLTFEIAFEYVLIHAMELCSYVGENQPLRMFRLPLFWPVVWIACPVLAGMLLCVLGEHLKSVHRLLLLPIIASGNMGFAVVLAWPTVQAVHSPLGSAGVSAIAVANVVAIVLTLHAVGRFSASPSGAPAPEQAAVSHGARR</sequence>
<dbReference type="RefSeq" id="WP_189958994.1">
    <property type="nucleotide sequence ID" value="NZ_BMVG01000052.1"/>
</dbReference>
<dbReference type="EMBL" id="BMVG01000052">
    <property type="protein sequence ID" value="GHE14676.1"/>
    <property type="molecule type" value="Genomic_DNA"/>
</dbReference>
<feature type="transmembrane region" description="Helical" evidence="1">
    <location>
        <begin position="190"/>
        <end position="209"/>
    </location>
</feature>
<gene>
    <name evidence="2" type="ORF">GCM10010339_86270</name>
</gene>
<proteinExistence type="predicted"/>
<evidence type="ECO:0000256" key="1">
    <source>
        <dbReference type="SAM" id="Phobius"/>
    </source>
</evidence>
<reference evidence="2" key="1">
    <citation type="journal article" date="2014" name="Int. J. Syst. Evol. Microbiol.">
        <title>Complete genome sequence of Corynebacterium casei LMG S-19264T (=DSM 44701T), isolated from a smear-ripened cheese.</title>
        <authorList>
            <consortium name="US DOE Joint Genome Institute (JGI-PGF)"/>
            <person name="Walter F."/>
            <person name="Albersmeier A."/>
            <person name="Kalinowski J."/>
            <person name="Ruckert C."/>
        </authorList>
    </citation>
    <scope>NUCLEOTIDE SEQUENCE</scope>
    <source>
        <strain evidence="2">JCM 4714</strain>
    </source>
</reference>
<keyword evidence="1" id="KW-1133">Transmembrane helix</keyword>
<organism evidence="2 3">
    <name type="scientific">Streptomyces alanosinicus</name>
    <dbReference type="NCBI Taxonomy" id="68171"/>
    <lineage>
        <taxon>Bacteria</taxon>
        <taxon>Bacillati</taxon>
        <taxon>Actinomycetota</taxon>
        <taxon>Actinomycetes</taxon>
        <taxon>Kitasatosporales</taxon>
        <taxon>Streptomycetaceae</taxon>
        <taxon>Streptomyces</taxon>
    </lineage>
</organism>
<keyword evidence="3" id="KW-1185">Reference proteome</keyword>
<keyword evidence="1" id="KW-0812">Transmembrane</keyword>
<reference evidence="2" key="2">
    <citation type="submission" date="2020-09" db="EMBL/GenBank/DDBJ databases">
        <authorList>
            <person name="Sun Q."/>
            <person name="Ohkuma M."/>
        </authorList>
    </citation>
    <scope>NUCLEOTIDE SEQUENCE</scope>
    <source>
        <strain evidence="2">JCM 4714</strain>
    </source>
</reference>
<dbReference type="AlphaFoldDB" id="A0A918YSM4"/>
<feature type="transmembrane region" description="Helical" evidence="1">
    <location>
        <begin position="87"/>
        <end position="106"/>
    </location>
</feature>
<evidence type="ECO:0000313" key="2">
    <source>
        <dbReference type="EMBL" id="GHE14676.1"/>
    </source>
</evidence>
<accession>A0A918YSM4</accession>
<name>A0A918YSM4_9ACTN</name>
<comment type="caution">
    <text evidence="2">The sequence shown here is derived from an EMBL/GenBank/DDBJ whole genome shotgun (WGS) entry which is preliminary data.</text>
</comment>
<dbReference type="Proteomes" id="UP000655443">
    <property type="component" value="Unassembled WGS sequence"/>
</dbReference>
<feature type="transmembrane region" description="Helical" evidence="1">
    <location>
        <begin position="159"/>
        <end position="178"/>
    </location>
</feature>
<evidence type="ECO:0000313" key="3">
    <source>
        <dbReference type="Proteomes" id="UP000655443"/>
    </source>
</evidence>
<keyword evidence="1" id="KW-0472">Membrane</keyword>
<feature type="transmembrane region" description="Helical" evidence="1">
    <location>
        <begin position="17"/>
        <end position="34"/>
    </location>
</feature>
<feature type="transmembrane region" description="Helical" evidence="1">
    <location>
        <begin position="46"/>
        <end position="67"/>
    </location>
</feature>
<feature type="transmembrane region" description="Helical" evidence="1">
    <location>
        <begin position="118"/>
        <end position="139"/>
    </location>
</feature>